<gene>
    <name evidence="1" type="ORF">Q8W30_04455</name>
</gene>
<accession>A0ABT9ERX0</accession>
<protein>
    <submittedName>
        <fullName evidence="1">Uncharacterized protein</fullName>
    </submittedName>
</protein>
<name>A0ABT9ERX0_9GAMM</name>
<reference evidence="1" key="1">
    <citation type="submission" date="2023-07" db="EMBL/GenBank/DDBJ databases">
        <title>Genome content predicts the carbon catabolic preferences of heterotrophic bacteria.</title>
        <authorList>
            <person name="Gralka M."/>
        </authorList>
    </citation>
    <scope>NUCLEOTIDE SEQUENCE</scope>
    <source>
        <strain evidence="1">5G01</strain>
    </source>
</reference>
<dbReference type="Proteomes" id="UP001177341">
    <property type="component" value="Unassembled WGS sequence"/>
</dbReference>
<organism evidence="1 2">
    <name type="scientific">Neptunomonas phycophila</name>
    <dbReference type="NCBI Taxonomy" id="1572645"/>
    <lineage>
        <taxon>Bacteria</taxon>
        <taxon>Pseudomonadati</taxon>
        <taxon>Pseudomonadota</taxon>
        <taxon>Gammaproteobacteria</taxon>
        <taxon>Oceanospirillales</taxon>
        <taxon>Oceanospirillaceae</taxon>
        <taxon>Neptunomonas</taxon>
    </lineage>
</organism>
<dbReference type="EMBL" id="JAUYVO010000002">
    <property type="protein sequence ID" value="MDP2521816.1"/>
    <property type="molecule type" value="Genomic_DNA"/>
</dbReference>
<dbReference type="RefSeq" id="WP_277252842.1">
    <property type="nucleotide sequence ID" value="NZ_JALRCW010000103.1"/>
</dbReference>
<evidence type="ECO:0000313" key="2">
    <source>
        <dbReference type="Proteomes" id="UP001177341"/>
    </source>
</evidence>
<evidence type="ECO:0000313" key="1">
    <source>
        <dbReference type="EMBL" id="MDP2521816.1"/>
    </source>
</evidence>
<keyword evidence="2" id="KW-1185">Reference proteome</keyword>
<proteinExistence type="predicted"/>
<sequence length="68" mass="7724">MKSYLFTTENDRGGVMLCDIDTLEDAVVYLQDRFAGVIRVEQGKDFWSQEEGYHFVEPSTSSEDSPPS</sequence>
<comment type="caution">
    <text evidence="1">The sequence shown here is derived from an EMBL/GenBank/DDBJ whole genome shotgun (WGS) entry which is preliminary data.</text>
</comment>